<organism evidence="1 2">
    <name type="scientific">Mythimna loreyi</name>
    <dbReference type="NCBI Taxonomy" id="667449"/>
    <lineage>
        <taxon>Eukaryota</taxon>
        <taxon>Metazoa</taxon>
        <taxon>Ecdysozoa</taxon>
        <taxon>Arthropoda</taxon>
        <taxon>Hexapoda</taxon>
        <taxon>Insecta</taxon>
        <taxon>Pterygota</taxon>
        <taxon>Neoptera</taxon>
        <taxon>Endopterygota</taxon>
        <taxon>Lepidoptera</taxon>
        <taxon>Glossata</taxon>
        <taxon>Ditrysia</taxon>
        <taxon>Noctuoidea</taxon>
        <taxon>Noctuidae</taxon>
        <taxon>Noctuinae</taxon>
        <taxon>Hadenini</taxon>
        <taxon>Mythimna</taxon>
    </lineage>
</organism>
<name>A0ACC2QHD5_9NEOP</name>
<dbReference type="EMBL" id="CM056780">
    <property type="protein sequence ID" value="KAJ8716082.1"/>
    <property type="molecule type" value="Genomic_DNA"/>
</dbReference>
<reference evidence="1" key="1">
    <citation type="submission" date="2023-03" db="EMBL/GenBank/DDBJ databases">
        <title>Chromosome-level genomes of two armyworms, Mythimna separata and Mythimna loreyi, provide insights into the biosynthesis and reception of sex pheromones.</title>
        <authorList>
            <person name="Zhao H."/>
        </authorList>
    </citation>
    <scope>NUCLEOTIDE SEQUENCE</scope>
    <source>
        <strain evidence="1">BeijingLab</strain>
    </source>
</reference>
<keyword evidence="2" id="KW-1185">Reference proteome</keyword>
<evidence type="ECO:0000313" key="2">
    <source>
        <dbReference type="Proteomes" id="UP001231649"/>
    </source>
</evidence>
<dbReference type="Proteomes" id="UP001231649">
    <property type="component" value="Chromosome 4"/>
</dbReference>
<comment type="caution">
    <text evidence="1">The sequence shown here is derived from an EMBL/GenBank/DDBJ whole genome shotgun (WGS) entry which is preliminary data.</text>
</comment>
<proteinExistence type="predicted"/>
<evidence type="ECO:0000313" key="1">
    <source>
        <dbReference type="EMBL" id="KAJ8716082.1"/>
    </source>
</evidence>
<sequence length="987" mass="109742">MSSVSSSTASLSDFFRPIRPKGLRSRDLSNTRLNLLKKEIQTDLHIIPLNELYTLLQTDPVNGLTSAKAHDLLNYYGPNTLTPPTENGWPVMLFKSLCTGFSILIWLGALLCLMAYLIESSTKAVPNVDNLYLGIVLIVVDTICGLFSFYHNFKSCKIMKTFNSMIPTYANCIRDGRLNIETPVYSIVKGDIVQVRAGDVVPADIRIIDSKGFKVDNSSLTGESVAVSRSNTEGHHNIHESGNVAFFSTQCVEGWATGVVLCCGDLTALGRVAGLAARLTPAPSPLSRELRRFMRFMSIWALGLGFFIAASSLILGYPFMQTVIFVIGMVVANIPEGLQPTVTASLTITAQRMVKKNCLVKNLEAIEALGACTIICSDKTGTLTENKMIVQHIWTWNRVFDVQDSDFHSSVHNNHAFNNLKICGALCSNANMKDDGSIRGDATETAILNFLIKYNDPIGIRRNFPKVAEIPFNSVNKFQVSVHRDISTQKFIVVMKGAPEIIFTRCLTVATNTKDIQFTNDMKTSAEAVIEHLADTGERIMAFADFILNSNEYPLHFAFDADNVNFPVTDLRLLGVMGLMDPPRDQVSASIARVRRAGVRVMMVTGDHPATARAVALKVGIATSEKCHVVTGNELRSMTPELLHWTLDKHYEIVFARTSPTQKLQIVEACQREGGVVAVTGDGVNDAPALKRADIGISMGITGSQVSKQTADIILMDDNFATIVTGIEEGRRIFDNLKKSVCYILISNVPEIAPVFMFILFAIPLPLGVMTILCVDLGTDMWPAVALAYEPAESDVMVRPVRHPNPLVSARMLRLIYGHLGLIEFAAGMYAYFIVMAEHGFYPENLFGIRQRWDNEAVNDLPDSLGQEWTYAERKEVERASQAAYFVAVVLTQMTNGVICKTRYNSLFHVGMKNKVLNVGLVFELLLSCAICYIPGLNDFFHTYPLRLRWWFLALPFCCLMFAFDEFRKYCIRRRLFGGWYNSLTYY</sequence>
<gene>
    <name evidence="1" type="ORF">PYW08_013367</name>
</gene>
<protein>
    <submittedName>
        <fullName evidence="1">Uncharacterized protein</fullName>
    </submittedName>
</protein>
<accession>A0ACC2QHD5</accession>